<name>A0A4Q1RG46_9FIRM</name>
<dbReference type="PIRSF" id="PIRSF026508">
    <property type="entry name" value="TelA"/>
    <property type="match status" value="1"/>
</dbReference>
<feature type="region of interest" description="Disordered" evidence="3">
    <location>
        <begin position="1"/>
        <end position="23"/>
    </location>
</feature>
<dbReference type="PANTHER" id="PTHR38432">
    <property type="entry name" value="TELA-LIKE PROTEIN SAOUHSC_01408"/>
    <property type="match status" value="1"/>
</dbReference>
<evidence type="ECO:0000256" key="3">
    <source>
        <dbReference type="SAM" id="MobiDB-lite"/>
    </source>
</evidence>
<dbReference type="PANTHER" id="PTHR38432:SF1">
    <property type="entry name" value="TELA-LIKE PROTEIN SAOUHSC_01408"/>
    <property type="match status" value="1"/>
</dbReference>
<dbReference type="AlphaFoldDB" id="A0A4Q1RG46"/>
<proteinExistence type="inferred from homology"/>
<comment type="caution">
    <text evidence="4">The sequence shown here is derived from an EMBL/GenBank/DDBJ whole genome shotgun (WGS) entry which is preliminary data.</text>
</comment>
<evidence type="ECO:0000256" key="2">
    <source>
        <dbReference type="PIRNR" id="PIRNR026508"/>
    </source>
</evidence>
<dbReference type="OrthoDB" id="9768858at2"/>
<gene>
    <name evidence="4" type="ORF">ETP43_04855</name>
</gene>
<accession>A0A4Q1RG46</accession>
<comment type="similarity">
    <text evidence="1 2">Belongs to the TelA family.</text>
</comment>
<dbReference type="Pfam" id="PF05816">
    <property type="entry name" value="TelA"/>
    <property type="match status" value="1"/>
</dbReference>
<protein>
    <submittedName>
        <fullName evidence="4">Toxic anion resistance protein</fullName>
    </submittedName>
</protein>
<dbReference type="InterPro" id="IPR008863">
    <property type="entry name" value="Toxic_anion-R_TelA"/>
</dbReference>
<keyword evidence="5" id="KW-1185">Reference proteome</keyword>
<dbReference type="EMBL" id="SDKC01000001">
    <property type="protein sequence ID" value="RXS74600.1"/>
    <property type="molecule type" value="Genomic_DNA"/>
</dbReference>
<dbReference type="RefSeq" id="WP_129257214.1">
    <property type="nucleotide sequence ID" value="NZ_DAWBJR010000002.1"/>
</dbReference>
<evidence type="ECO:0000256" key="1">
    <source>
        <dbReference type="ARBA" id="ARBA00005541"/>
    </source>
</evidence>
<evidence type="ECO:0000313" key="5">
    <source>
        <dbReference type="Proteomes" id="UP000290106"/>
    </source>
</evidence>
<evidence type="ECO:0000313" key="4">
    <source>
        <dbReference type="EMBL" id="RXS74600.1"/>
    </source>
</evidence>
<dbReference type="Proteomes" id="UP000290106">
    <property type="component" value="Unassembled WGS sequence"/>
</dbReference>
<reference evidence="4 5" key="1">
    <citation type="submission" date="2019-01" db="EMBL/GenBank/DDBJ databases">
        <title>Blautia sp. nov. KGMB01111 isolated human feces.</title>
        <authorList>
            <person name="Park J.-E."/>
            <person name="Kim J.-S."/>
            <person name="Park S.-H."/>
        </authorList>
    </citation>
    <scope>NUCLEOTIDE SEQUENCE [LARGE SCALE GENOMIC DNA]</scope>
    <source>
        <strain evidence="4 5">KGMB01111</strain>
    </source>
</reference>
<sequence>MSTLDEMEMPTLTFDPAPVPEEKAPVVPVQEEKAELDDSMLNDKERQMVESFAKQIDIRNTNGILQYGAGTQKKMADFSEKALENVKTKDLGSVGDMLSNVVTELKSFDAQEEEKGFFSFLKKPVDKITTMKTKYEKVENNVEKICTALENHQTQLMKDVAMLDHMYEQNLLYFKELSMYILAGKKKLEEVKTTELAQLMAKAQASGQPEDAQAVKDLVGLCDRFEKKIHDLELTRMISIQTAPQIRLVQNSDTMMVEKIQTTVVNTIPLWKSQMVLALGVEHASQAAKAQRQVTDMTNDLLRKNAEVLKVASVEAAKESERGIVDLETLQNTNASLISTLDEVMQIQADGRVKRQAAEVELRKMEDELKNKLLEIR</sequence>
<organism evidence="4 5">
    <name type="scientific">Blautia faecicola</name>
    <dbReference type="NCBI Taxonomy" id="2509240"/>
    <lineage>
        <taxon>Bacteria</taxon>
        <taxon>Bacillati</taxon>
        <taxon>Bacillota</taxon>
        <taxon>Clostridia</taxon>
        <taxon>Lachnospirales</taxon>
        <taxon>Lachnospiraceae</taxon>
        <taxon>Blautia</taxon>
    </lineage>
</organism>